<evidence type="ECO:0000313" key="2">
    <source>
        <dbReference type="EMBL" id="RGM41037.1"/>
    </source>
</evidence>
<dbReference type="SMART" id="SM00843">
    <property type="entry name" value="Ftsk_gamma"/>
    <property type="match status" value="1"/>
</dbReference>
<dbReference type="EMBL" id="QSTF01000011">
    <property type="protein sequence ID" value="RGM41037.1"/>
    <property type="molecule type" value="Genomic_DNA"/>
</dbReference>
<dbReference type="InterPro" id="IPR036390">
    <property type="entry name" value="WH_DNA-bd_sf"/>
</dbReference>
<gene>
    <name evidence="3" type="ORF">DW653_00175</name>
    <name evidence="2" type="ORF">DXC17_06450</name>
</gene>
<dbReference type="Gene3D" id="1.25.40.10">
    <property type="entry name" value="Tetratricopeptide repeat domain"/>
    <property type="match status" value="1"/>
</dbReference>
<evidence type="ECO:0000259" key="1">
    <source>
        <dbReference type="SMART" id="SM00843"/>
    </source>
</evidence>
<evidence type="ECO:0000313" key="5">
    <source>
        <dbReference type="Proteomes" id="UP000283485"/>
    </source>
</evidence>
<feature type="domain" description="FtsK gamma" evidence="1">
    <location>
        <begin position="86"/>
        <end position="151"/>
    </location>
</feature>
<evidence type="ECO:0000313" key="4">
    <source>
        <dbReference type="Proteomes" id="UP000260780"/>
    </source>
</evidence>
<protein>
    <recommendedName>
        <fullName evidence="1">FtsK gamma domain-containing protein</fullName>
    </recommendedName>
</protein>
<comment type="caution">
    <text evidence="2">The sequence shown here is derived from an EMBL/GenBank/DDBJ whole genome shotgun (WGS) entry which is preliminary data.</text>
</comment>
<dbReference type="InterPro" id="IPR050206">
    <property type="entry name" value="FtsK/SpoIIIE/SftA"/>
</dbReference>
<reference evidence="4 5" key="1">
    <citation type="submission" date="2018-08" db="EMBL/GenBank/DDBJ databases">
        <title>A genome reference for cultivated species of the human gut microbiota.</title>
        <authorList>
            <person name="Zou Y."/>
            <person name="Xue W."/>
            <person name="Luo G."/>
        </authorList>
    </citation>
    <scope>NUCLEOTIDE SEQUENCE [LARGE SCALE GENOMIC DNA]</scope>
    <source>
        <strain evidence="3 5">AM23-23</strain>
        <strain evidence="2 4">OM08-14</strain>
    </source>
</reference>
<dbReference type="InterPro" id="IPR011990">
    <property type="entry name" value="TPR-like_helical_dom_sf"/>
</dbReference>
<accession>A0A3E4WFV5</accession>
<dbReference type="PANTHER" id="PTHR22683">
    <property type="entry name" value="SPORULATION PROTEIN RELATED"/>
    <property type="match status" value="1"/>
</dbReference>
<dbReference type="AlphaFoldDB" id="A0A3E4WFV5"/>
<dbReference type="SUPFAM" id="SSF46785">
    <property type="entry name" value="Winged helix' DNA-binding domain"/>
    <property type="match status" value="1"/>
</dbReference>
<dbReference type="Gene3D" id="1.10.10.10">
    <property type="entry name" value="Winged helix-like DNA-binding domain superfamily/Winged helix DNA-binding domain"/>
    <property type="match status" value="1"/>
</dbReference>
<dbReference type="EMBL" id="QRHQ01000001">
    <property type="protein sequence ID" value="RHF93598.1"/>
    <property type="molecule type" value="Genomic_DNA"/>
</dbReference>
<dbReference type="SUPFAM" id="SSF48452">
    <property type="entry name" value="TPR-like"/>
    <property type="match status" value="1"/>
</dbReference>
<name>A0A3E4WFV5_9BACT</name>
<evidence type="ECO:0000313" key="3">
    <source>
        <dbReference type="EMBL" id="RHF93598.1"/>
    </source>
</evidence>
<dbReference type="Proteomes" id="UP000260780">
    <property type="component" value="Unassembled WGS sequence"/>
</dbReference>
<dbReference type="InterPro" id="IPR036388">
    <property type="entry name" value="WH-like_DNA-bd_sf"/>
</dbReference>
<dbReference type="Pfam" id="PF09397">
    <property type="entry name" value="FtsK_gamma"/>
    <property type="match status" value="1"/>
</dbReference>
<sequence>MIPLLTSASWIWFPILALIGICCAFIPDSKTEANNLNYNADKVEPIHIIPDKVINISEEKYVSENTSTLKENESHREENILKDSVIHKLDPLFEESARLVVNQQQGSTSLLQRKLIIGYNRARRIMGLLEKAGIVGPANGANLHDVLCKDEVELAERLENLSDDMFQETTKDTNIEDNFDKSSRLVNIGIDLEKEGMIDEAINVYEKSIIYRLPLKHPYERLAILYRKRKDYENEIRVIKIAIEVFMKENERRANMVIDEDNSMYNQVMQALETNESIKYEDGKWAFVQYDVMSYITRLEKAQTLLDKSKNKKE</sequence>
<proteinExistence type="predicted"/>
<organism evidence="2 4">
    <name type="scientific">Phocaeicola plebeius</name>
    <dbReference type="NCBI Taxonomy" id="310297"/>
    <lineage>
        <taxon>Bacteria</taxon>
        <taxon>Pseudomonadati</taxon>
        <taxon>Bacteroidota</taxon>
        <taxon>Bacteroidia</taxon>
        <taxon>Bacteroidales</taxon>
        <taxon>Bacteroidaceae</taxon>
        <taxon>Phocaeicola</taxon>
    </lineage>
</organism>
<dbReference type="PANTHER" id="PTHR22683:SF41">
    <property type="entry name" value="DNA TRANSLOCASE FTSK"/>
    <property type="match status" value="1"/>
</dbReference>
<dbReference type="InterPro" id="IPR018541">
    <property type="entry name" value="Ftsk_gamma"/>
</dbReference>
<dbReference type="Proteomes" id="UP000283485">
    <property type="component" value="Unassembled WGS sequence"/>
</dbReference>